<evidence type="ECO:0000313" key="3">
    <source>
        <dbReference type="Proteomes" id="UP000663828"/>
    </source>
</evidence>
<dbReference type="AlphaFoldDB" id="A0A813ULD9"/>
<dbReference type="EMBL" id="CAJNOR010000179">
    <property type="protein sequence ID" value="CAF0829296.1"/>
    <property type="molecule type" value="Genomic_DNA"/>
</dbReference>
<keyword evidence="3" id="KW-1185">Reference proteome</keyword>
<sequence>EKNADTYKRVRVDDELADIVRAAKKNEPNHALLAKLREEMLRLKANKTSSSSTFNHYAIHVVDVNDELLGRSSST</sequence>
<evidence type="ECO:0000313" key="2">
    <source>
        <dbReference type="EMBL" id="CAF1673888.1"/>
    </source>
</evidence>
<accession>A0A813ULD9</accession>
<dbReference type="Proteomes" id="UP000663828">
    <property type="component" value="Unassembled WGS sequence"/>
</dbReference>
<gene>
    <name evidence="1" type="ORF">XAT740_LOCUS4374</name>
    <name evidence="2" type="ORF">XAT740_LOCUS59212</name>
</gene>
<name>A0A813ULD9_ADIRI</name>
<reference evidence="1" key="1">
    <citation type="submission" date="2021-02" db="EMBL/GenBank/DDBJ databases">
        <authorList>
            <person name="Nowell W R."/>
        </authorList>
    </citation>
    <scope>NUCLEOTIDE SEQUENCE</scope>
</reference>
<comment type="caution">
    <text evidence="1">The sequence shown here is derived from an EMBL/GenBank/DDBJ whole genome shotgun (WGS) entry which is preliminary data.</text>
</comment>
<proteinExistence type="predicted"/>
<feature type="non-terminal residue" evidence="1">
    <location>
        <position position="1"/>
    </location>
</feature>
<dbReference type="EMBL" id="CAJNOR010013547">
    <property type="protein sequence ID" value="CAF1673888.1"/>
    <property type="molecule type" value="Genomic_DNA"/>
</dbReference>
<evidence type="ECO:0000313" key="1">
    <source>
        <dbReference type="EMBL" id="CAF0829296.1"/>
    </source>
</evidence>
<protein>
    <submittedName>
        <fullName evidence="1">Uncharacterized protein</fullName>
    </submittedName>
</protein>
<organism evidence="1 3">
    <name type="scientific">Adineta ricciae</name>
    <name type="common">Rotifer</name>
    <dbReference type="NCBI Taxonomy" id="249248"/>
    <lineage>
        <taxon>Eukaryota</taxon>
        <taxon>Metazoa</taxon>
        <taxon>Spiralia</taxon>
        <taxon>Gnathifera</taxon>
        <taxon>Rotifera</taxon>
        <taxon>Eurotatoria</taxon>
        <taxon>Bdelloidea</taxon>
        <taxon>Adinetida</taxon>
        <taxon>Adinetidae</taxon>
        <taxon>Adineta</taxon>
    </lineage>
</organism>